<feature type="domain" description="Pyridoxine 5'-phosphate oxidase dimerisation C-terminal" evidence="13">
    <location>
        <begin position="173"/>
        <end position="214"/>
    </location>
</feature>
<evidence type="ECO:0000256" key="4">
    <source>
        <dbReference type="ARBA" id="ARBA00011738"/>
    </source>
</evidence>
<evidence type="ECO:0000259" key="13">
    <source>
        <dbReference type="Pfam" id="PF10590"/>
    </source>
</evidence>
<evidence type="ECO:0000313" key="15">
    <source>
        <dbReference type="Proteomes" id="UP000767446"/>
    </source>
</evidence>
<dbReference type="InterPro" id="IPR019576">
    <property type="entry name" value="Pyridoxamine_oxidase_dimer_C"/>
</dbReference>
<dbReference type="Pfam" id="PF10590">
    <property type="entry name" value="PNP_phzG_C"/>
    <property type="match status" value="1"/>
</dbReference>
<evidence type="ECO:0000256" key="11">
    <source>
        <dbReference type="PIRSR" id="PIRSR000190-2"/>
    </source>
</evidence>
<feature type="binding site" evidence="9 10">
    <location>
        <begin position="192"/>
        <end position="194"/>
    </location>
    <ligand>
        <name>substrate</name>
    </ligand>
</feature>
<feature type="binding site" evidence="9 10">
    <location>
        <position position="132"/>
    </location>
    <ligand>
        <name>substrate</name>
    </ligand>
</feature>
<protein>
    <recommendedName>
        <fullName evidence="9">Pyridoxine/pyridoxamine 5'-phosphate oxidase</fullName>
        <ecNumber evidence="9">1.4.3.5</ecNumber>
    </recommendedName>
    <alternativeName>
        <fullName evidence="9">PNP/PMP oxidase</fullName>
        <shortName evidence="9">PNPOx</shortName>
    </alternativeName>
    <alternativeName>
        <fullName evidence="9">Pyridoxal 5'-phosphate synthase</fullName>
    </alternativeName>
</protein>
<feature type="binding site" evidence="9 11">
    <location>
        <begin position="62"/>
        <end position="67"/>
    </location>
    <ligand>
        <name>FMN</name>
        <dbReference type="ChEBI" id="CHEBI:58210"/>
    </ligand>
</feature>
<comment type="catalytic activity">
    <reaction evidence="9">
        <text>pyridoxamine 5'-phosphate + O2 + H2O = pyridoxal 5'-phosphate + H2O2 + NH4(+)</text>
        <dbReference type="Rhea" id="RHEA:15817"/>
        <dbReference type="ChEBI" id="CHEBI:15377"/>
        <dbReference type="ChEBI" id="CHEBI:15379"/>
        <dbReference type="ChEBI" id="CHEBI:16240"/>
        <dbReference type="ChEBI" id="CHEBI:28938"/>
        <dbReference type="ChEBI" id="CHEBI:58451"/>
        <dbReference type="ChEBI" id="CHEBI:597326"/>
        <dbReference type="EC" id="1.4.3.5"/>
    </reaction>
</comment>
<proteinExistence type="inferred from homology"/>
<comment type="pathway">
    <text evidence="2 9">Cofactor metabolism; pyridoxal 5'-phosphate salvage; pyridoxal 5'-phosphate from pyridoxine 5'-phosphate: step 1/1.</text>
</comment>
<feature type="domain" description="Pyridoxamine 5'-phosphate oxidase N-terminal" evidence="12">
    <location>
        <begin position="35"/>
        <end position="160"/>
    </location>
</feature>
<feature type="binding site" evidence="9 10">
    <location>
        <position position="128"/>
    </location>
    <ligand>
        <name>substrate</name>
    </ligand>
</feature>
<comment type="function">
    <text evidence="9">Catalyzes the oxidation of either pyridoxine 5'-phosphate (PNP) or pyridoxamine 5'-phosphate (PMP) into pyridoxal 5'-phosphate (PLP).</text>
</comment>
<dbReference type="GO" id="GO:0010181">
    <property type="term" value="F:FMN binding"/>
    <property type="evidence" value="ECO:0007669"/>
    <property type="project" value="UniProtKB-UniRule"/>
</dbReference>
<accession>A0A941GM64</accession>
<comment type="cofactor">
    <cofactor evidence="9 11">
        <name>FMN</name>
        <dbReference type="ChEBI" id="CHEBI:58210"/>
    </cofactor>
    <text evidence="9 11">Binds 1 FMN per subunit.</text>
</comment>
<evidence type="ECO:0000256" key="8">
    <source>
        <dbReference type="ARBA" id="ARBA00023096"/>
    </source>
</evidence>
<dbReference type="InterPro" id="IPR000659">
    <property type="entry name" value="Pyridox_Oxase"/>
</dbReference>
<dbReference type="NCBIfam" id="NF004231">
    <property type="entry name" value="PRK05679.1"/>
    <property type="match status" value="1"/>
</dbReference>
<dbReference type="SUPFAM" id="SSF50475">
    <property type="entry name" value="FMN-binding split barrel"/>
    <property type="match status" value="1"/>
</dbReference>
<comment type="subunit">
    <text evidence="4 9">Homodimer.</text>
</comment>
<dbReference type="InterPro" id="IPR011576">
    <property type="entry name" value="Pyridox_Oxase_N"/>
</dbReference>
<comment type="catalytic activity">
    <reaction evidence="9">
        <text>pyridoxine 5'-phosphate + O2 = pyridoxal 5'-phosphate + H2O2</text>
        <dbReference type="Rhea" id="RHEA:15149"/>
        <dbReference type="ChEBI" id="CHEBI:15379"/>
        <dbReference type="ChEBI" id="CHEBI:16240"/>
        <dbReference type="ChEBI" id="CHEBI:58589"/>
        <dbReference type="ChEBI" id="CHEBI:597326"/>
        <dbReference type="EC" id="1.4.3.5"/>
    </reaction>
</comment>
<evidence type="ECO:0000259" key="12">
    <source>
        <dbReference type="Pfam" id="PF01243"/>
    </source>
</evidence>
<feature type="binding site" evidence="9 10">
    <location>
        <position position="67"/>
    </location>
    <ligand>
        <name>substrate</name>
    </ligand>
</feature>
<dbReference type="PROSITE" id="PS01064">
    <property type="entry name" value="PYRIDOX_OXIDASE"/>
    <property type="match status" value="1"/>
</dbReference>
<evidence type="ECO:0000256" key="7">
    <source>
        <dbReference type="ARBA" id="ARBA00023002"/>
    </source>
</evidence>
<dbReference type="FunFam" id="2.30.110.10:FF:000005">
    <property type="entry name" value="NAD(P)H-hydrate epimerase"/>
    <property type="match status" value="1"/>
</dbReference>
<evidence type="ECO:0000256" key="9">
    <source>
        <dbReference type="HAMAP-Rule" id="MF_01629"/>
    </source>
</evidence>
<feature type="binding site" evidence="9 11">
    <location>
        <position position="196"/>
    </location>
    <ligand>
        <name>FMN</name>
        <dbReference type="ChEBI" id="CHEBI:58210"/>
    </ligand>
</feature>
<feature type="binding site" evidence="9 11">
    <location>
        <begin position="141"/>
        <end position="142"/>
    </location>
    <ligand>
        <name>FMN</name>
        <dbReference type="ChEBI" id="CHEBI:58210"/>
    </ligand>
</feature>
<feature type="binding site" evidence="9 10">
    <location>
        <position position="124"/>
    </location>
    <ligand>
        <name>substrate</name>
    </ligand>
</feature>
<evidence type="ECO:0000256" key="1">
    <source>
        <dbReference type="ARBA" id="ARBA00004738"/>
    </source>
</evidence>
<name>A0A941GM64_9CHRO</name>
<comment type="pathway">
    <text evidence="1 9">Cofactor metabolism; pyridoxal 5'-phosphate salvage; pyridoxal 5'-phosphate from pyridoxamine 5'-phosphate: step 1/1.</text>
</comment>
<dbReference type="PANTHER" id="PTHR10851:SF0">
    <property type="entry name" value="PYRIDOXINE-5'-PHOSPHATE OXIDASE"/>
    <property type="match status" value="1"/>
</dbReference>
<dbReference type="GO" id="GO:0004733">
    <property type="term" value="F:pyridoxamine phosphate oxidase activity"/>
    <property type="evidence" value="ECO:0007669"/>
    <property type="project" value="UniProtKB-UniRule"/>
</dbReference>
<feature type="binding site" evidence="9 11">
    <location>
        <position position="106"/>
    </location>
    <ligand>
        <name>FMN</name>
        <dbReference type="ChEBI" id="CHEBI:58210"/>
    </ligand>
</feature>
<dbReference type="Proteomes" id="UP000767446">
    <property type="component" value="Unassembled WGS sequence"/>
</dbReference>
<comment type="similarity">
    <text evidence="3 9">Belongs to the pyridoxamine 5'-phosphate oxidase family.</text>
</comment>
<dbReference type="Gene3D" id="2.30.110.10">
    <property type="entry name" value="Electron Transport, Fmn-binding Protein, Chain A"/>
    <property type="match status" value="1"/>
</dbReference>
<feature type="binding site" evidence="10">
    <location>
        <begin position="9"/>
        <end position="12"/>
    </location>
    <ligand>
        <name>substrate</name>
    </ligand>
</feature>
<gene>
    <name evidence="9 14" type="primary">pdxH</name>
    <name evidence="14" type="ORF">DSM107014_00295</name>
</gene>
<feature type="binding site" evidence="9">
    <location>
        <begin position="77"/>
        <end position="78"/>
    </location>
    <ligand>
        <name>FMN</name>
        <dbReference type="ChEBI" id="CHEBI:58210"/>
    </ligand>
</feature>
<feature type="binding site" evidence="9 11">
    <location>
        <position position="84"/>
    </location>
    <ligand>
        <name>FMN</name>
        <dbReference type="ChEBI" id="CHEBI:58210"/>
    </ligand>
</feature>
<sequence length="214" mass="24370">MEMNIADLRLNYTRSGLNEADANLNPFIQFKTWFEQAVSAGILEPNAMTLATTTPDGLPSARIVLLKGFDERGFVFYSNYQSSKGQQLQANPFSALVFWWGELERQVRITGRVEQVSPGESDEYFQSRPRGSQLGAIASPQSQVISSREVLEGRLQELEAQYINQEIPRPSSWGGFRVIPTTIEFWQGRPNRLHDRLLYRLVDDGSWMIERLAP</sequence>
<comment type="caution">
    <text evidence="14">The sequence shown here is derived from an EMBL/GenBank/DDBJ whole genome shotgun (WGS) entry which is preliminary data.</text>
</comment>
<dbReference type="NCBIfam" id="TIGR00558">
    <property type="entry name" value="pdxH"/>
    <property type="match status" value="1"/>
</dbReference>
<dbReference type="EMBL" id="JADQBC010000001">
    <property type="protein sequence ID" value="MBR8826339.1"/>
    <property type="molecule type" value="Genomic_DNA"/>
</dbReference>
<evidence type="ECO:0000256" key="10">
    <source>
        <dbReference type="PIRSR" id="PIRSR000190-1"/>
    </source>
</evidence>
<evidence type="ECO:0000256" key="6">
    <source>
        <dbReference type="ARBA" id="ARBA00022643"/>
    </source>
</evidence>
<reference evidence="14" key="1">
    <citation type="submission" date="2021-02" db="EMBL/GenBank/DDBJ databases">
        <title>Metagenome analyses of Stigonema ocellatum DSM 106950, Chlorogloea purpurea SAG 13.99 and Gomphosphaeria aponina DSM 107014.</title>
        <authorList>
            <person name="Marter P."/>
            <person name="Huang S."/>
        </authorList>
    </citation>
    <scope>NUCLEOTIDE SEQUENCE</scope>
    <source>
        <strain evidence="14">JP213</strain>
    </source>
</reference>
<evidence type="ECO:0000256" key="5">
    <source>
        <dbReference type="ARBA" id="ARBA00022630"/>
    </source>
</evidence>
<dbReference type="InterPro" id="IPR012349">
    <property type="entry name" value="Split_barrel_FMN-bd"/>
</dbReference>
<evidence type="ECO:0000256" key="3">
    <source>
        <dbReference type="ARBA" id="ARBA00007301"/>
    </source>
</evidence>
<dbReference type="PIRSF" id="PIRSF000190">
    <property type="entry name" value="Pyd_amn-ph_oxd"/>
    <property type="match status" value="1"/>
</dbReference>
<dbReference type="Pfam" id="PF01243">
    <property type="entry name" value="PNPOx_N"/>
    <property type="match status" value="1"/>
</dbReference>
<dbReference type="EC" id="1.4.3.5" evidence="9"/>
<dbReference type="PANTHER" id="PTHR10851">
    <property type="entry name" value="PYRIDOXINE-5-PHOSPHATE OXIDASE"/>
    <property type="match status" value="1"/>
</dbReference>
<evidence type="ECO:0000256" key="2">
    <source>
        <dbReference type="ARBA" id="ARBA00005037"/>
    </source>
</evidence>
<dbReference type="InterPro" id="IPR019740">
    <property type="entry name" value="Pyridox_Oxase_CS"/>
</dbReference>
<dbReference type="HAMAP" id="MF_01629">
    <property type="entry name" value="PdxH"/>
    <property type="match status" value="1"/>
</dbReference>
<organism evidence="14 15">
    <name type="scientific">Gomphosphaeria aponina SAG 52.96 = DSM 107014</name>
    <dbReference type="NCBI Taxonomy" id="1521640"/>
    <lineage>
        <taxon>Bacteria</taxon>
        <taxon>Bacillati</taxon>
        <taxon>Cyanobacteriota</taxon>
        <taxon>Cyanophyceae</taxon>
        <taxon>Oscillatoriophycideae</taxon>
        <taxon>Chroococcales</taxon>
        <taxon>Gomphosphaeriaceae</taxon>
        <taxon>Gomphosphaeria</taxon>
    </lineage>
</organism>
<keyword evidence="6 9" id="KW-0288">FMN</keyword>
<feature type="binding site" evidence="9 11">
    <location>
        <position position="186"/>
    </location>
    <ligand>
        <name>FMN</name>
        <dbReference type="ChEBI" id="CHEBI:58210"/>
    </ligand>
</feature>
<comment type="caution">
    <text evidence="9">Lacks conserved residue(s) required for the propagation of feature annotation.</text>
</comment>
<dbReference type="GO" id="GO:0008615">
    <property type="term" value="P:pyridoxine biosynthetic process"/>
    <property type="evidence" value="ECO:0007669"/>
    <property type="project" value="UniProtKB-UniRule"/>
</dbReference>
<evidence type="ECO:0000313" key="14">
    <source>
        <dbReference type="EMBL" id="MBR8826339.1"/>
    </source>
</evidence>
<dbReference type="AlphaFoldDB" id="A0A941GM64"/>
<keyword evidence="5 9" id="KW-0285">Flavoprotein</keyword>
<keyword evidence="7 9" id="KW-0560">Oxidoreductase</keyword>
<keyword evidence="8 9" id="KW-0664">Pyridoxine biosynthesis</keyword>